<feature type="transmembrane region" description="Helical" evidence="6">
    <location>
        <begin position="242"/>
        <end position="266"/>
    </location>
</feature>
<feature type="transmembrane region" description="Helical" evidence="6">
    <location>
        <begin position="7"/>
        <end position="26"/>
    </location>
</feature>
<evidence type="ECO:0000256" key="4">
    <source>
        <dbReference type="ARBA" id="ARBA00022989"/>
    </source>
</evidence>
<evidence type="ECO:0000256" key="6">
    <source>
        <dbReference type="SAM" id="Phobius"/>
    </source>
</evidence>
<reference evidence="7 8" key="1">
    <citation type="submission" date="2018-05" db="EMBL/GenBank/DDBJ databases">
        <title>Marinifilum breve JC075T sp. nov., a marine bacterium isolated from Yongle Blue Hole in the South China Sea.</title>
        <authorList>
            <person name="Fu T."/>
        </authorList>
    </citation>
    <scope>NUCLEOTIDE SEQUENCE [LARGE SCALE GENOMIC DNA]</scope>
    <source>
        <strain evidence="7 8">JC075</strain>
    </source>
</reference>
<comment type="subcellular location">
    <subcellularLocation>
        <location evidence="1">Cell inner membrane</location>
        <topology evidence="1">Multi-pass membrane protein</topology>
    </subcellularLocation>
</comment>
<accession>A0A2V4A837</accession>
<evidence type="ECO:0000256" key="3">
    <source>
        <dbReference type="ARBA" id="ARBA00022692"/>
    </source>
</evidence>
<dbReference type="InterPro" id="IPR036259">
    <property type="entry name" value="MFS_trans_sf"/>
</dbReference>
<comment type="caution">
    <text evidence="7">The sequence shown here is derived from an EMBL/GenBank/DDBJ whole genome shotgun (WGS) entry which is preliminary data.</text>
</comment>
<dbReference type="SUPFAM" id="SSF103473">
    <property type="entry name" value="MFS general substrate transporter"/>
    <property type="match status" value="1"/>
</dbReference>
<evidence type="ECO:0000313" key="8">
    <source>
        <dbReference type="Proteomes" id="UP000248079"/>
    </source>
</evidence>
<keyword evidence="8" id="KW-1185">Reference proteome</keyword>
<organism evidence="7 8">
    <name type="scientific">Marinifilum breve</name>
    <dbReference type="NCBI Taxonomy" id="2184082"/>
    <lineage>
        <taxon>Bacteria</taxon>
        <taxon>Pseudomonadati</taxon>
        <taxon>Bacteroidota</taxon>
        <taxon>Bacteroidia</taxon>
        <taxon>Marinilabiliales</taxon>
        <taxon>Marinifilaceae</taxon>
    </lineage>
</organism>
<dbReference type="Proteomes" id="UP000248079">
    <property type="component" value="Unassembled WGS sequence"/>
</dbReference>
<sequence length="423" mass="46464">MQQLRKVSPFYILVGLYCFVGFLTVVNQQFQIPIQKSLLENSASMQNALTTLIVLAFFLGFPFASSWSGKLINKQGYQFTLVTGLVILISSLILFIISALLTPMMGSMQLTDKASIPGSYIIFLVASAVLGISMAFLHVVINPYLSSCEVKNTTSGSRITMGSTANSVGTFIAPFFLSYLVFNSGGVVGIDQVIFPFAILTVVIGVVSFLVTKMNLPCIEGTKISDENKGGKSVWSFRNLKYGVLAIFLYIGAEVAIGANISLYAQSLGVDKYIALLGFADLKVETIPLMIGLYWGSMLLVRLFACRLFKNIKESKQLLFASIISAVFILLAIIYNDAWWLVCVGFGHSIMWPVIFNLAIKNLGQYTTIGSGKLMLGMLGGAIIPWSQGILADVFNWQYTWILIISCELYLVWYAIKGSQIKK</sequence>
<dbReference type="InterPro" id="IPR050375">
    <property type="entry name" value="MFS_TsgA-like"/>
</dbReference>
<feature type="transmembrane region" description="Helical" evidence="6">
    <location>
        <begin position="339"/>
        <end position="360"/>
    </location>
</feature>
<dbReference type="GO" id="GO:0022857">
    <property type="term" value="F:transmembrane transporter activity"/>
    <property type="evidence" value="ECO:0007669"/>
    <property type="project" value="InterPro"/>
</dbReference>
<feature type="transmembrane region" description="Helical" evidence="6">
    <location>
        <begin position="317"/>
        <end position="333"/>
    </location>
</feature>
<keyword evidence="2" id="KW-1003">Cell membrane</keyword>
<dbReference type="RefSeq" id="WP_110362007.1">
    <property type="nucleotide sequence ID" value="NZ_QFLI01000008.1"/>
</dbReference>
<feature type="transmembrane region" description="Helical" evidence="6">
    <location>
        <begin position="194"/>
        <end position="212"/>
    </location>
</feature>
<dbReference type="Gene3D" id="1.20.1250.20">
    <property type="entry name" value="MFS general substrate transporter like domains"/>
    <property type="match status" value="2"/>
</dbReference>
<name>A0A2V4A837_9BACT</name>
<feature type="transmembrane region" description="Helical" evidence="6">
    <location>
        <begin position="397"/>
        <end position="416"/>
    </location>
</feature>
<keyword evidence="5 6" id="KW-0472">Membrane</keyword>
<dbReference type="InterPro" id="IPR011701">
    <property type="entry name" value="MFS"/>
</dbReference>
<evidence type="ECO:0000256" key="2">
    <source>
        <dbReference type="ARBA" id="ARBA00022475"/>
    </source>
</evidence>
<gene>
    <name evidence="7" type="ORF">DF185_17260</name>
</gene>
<dbReference type="Pfam" id="PF07690">
    <property type="entry name" value="MFS_1"/>
    <property type="match status" value="1"/>
</dbReference>
<dbReference type="PANTHER" id="PTHR43702">
    <property type="entry name" value="L-FUCOSE-PROTON SYMPORTER"/>
    <property type="match status" value="1"/>
</dbReference>
<feature type="transmembrane region" description="Helical" evidence="6">
    <location>
        <begin position="372"/>
        <end position="391"/>
    </location>
</feature>
<dbReference type="OrthoDB" id="9786665at2"/>
<feature type="transmembrane region" description="Helical" evidence="6">
    <location>
        <begin position="286"/>
        <end position="305"/>
    </location>
</feature>
<keyword evidence="4 6" id="KW-1133">Transmembrane helix</keyword>
<dbReference type="PANTHER" id="PTHR43702:SF3">
    <property type="entry name" value="PROTEIN TSGA"/>
    <property type="match status" value="1"/>
</dbReference>
<evidence type="ECO:0000313" key="7">
    <source>
        <dbReference type="EMBL" id="PXX98077.1"/>
    </source>
</evidence>
<keyword evidence="3 6" id="KW-0812">Transmembrane</keyword>
<proteinExistence type="predicted"/>
<dbReference type="EMBL" id="QFLI01000008">
    <property type="protein sequence ID" value="PXX98077.1"/>
    <property type="molecule type" value="Genomic_DNA"/>
</dbReference>
<dbReference type="AlphaFoldDB" id="A0A2V4A837"/>
<feature type="transmembrane region" description="Helical" evidence="6">
    <location>
        <begin position="46"/>
        <end position="67"/>
    </location>
</feature>
<evidence type="ECO:0000256" key="1">
    <source>
        <dbReference type="ARBA" id="ARBA00004429"/>
    </source>
</evidence>
<evidence type="ECO:0000256" key="5">
    <source>
        <dbReference type="ARBA" id="ARBA00023136"/>
    </source>
</evidence>
<feature type="transmembrane region" description="Helical" evidence="6">
    <location>
        <begin position="162"/>
        <end position="182"/>
    </location>
</feature>
<feature type="transmembrane region" description="Helical" evidence="6">
    <location>
        <begin position="120"/>
        <end position="141"/>
    </location>
</feature>
<protein>
    <submittedName>
        <fullName evidence="7">MFS transporter</fullName>
    </submittedName>
</protein>
<feature type="transmembrane region" description="Helical" evidence="6">
    <location>
        <begin position="79"/>
        <end position="100"/>
    </location>
</feature>
<dbReference type="GO" id="GO:0005886">
    <property type="term" value="C:plasma membrane"/>
    <property type="evidence" value="ECO:0007669"/>
    <property type="project" value="UniProtKB-SubCell"/>
</dbReference>